<dbReference type="InterPro" id="IPR020930">
    <property type="entry name" value="Ribosomal_uL5_bac-type"/>
</dbReference>
<dbReference type="Pfam" id="PF01386">
    <property type="entry name" value="Ribosomal_L25p"/>
    <property type="match status" value="1"/>
</dbReference>
<comment type="function">
    <text evidence="5">This is one of the proteins that binds to the 5S RNA in the ribosome where it forms part of the central protuberance.</text>
</comment>
<dbReference type="InterPro" id="IPR020057">
    <property type="entry name" value="Ribosomal_bL25_b-dom"/>
</dbReference>
<dbReference type="Gene3D" id="2.170.120.20">
    <property type="entry name" value="Ribosomal protein L25, beta domain"/>
    <property type="match status" value="1"/>
</dbReference>
<keyword evidence="2 5" id="KW-0694">RNA-binding</keyword>
<evidence type="ECO:0000256" key="3">
    <source>
        <dbReference type="ARBA" id="ARBA00022980"/>
    </source>
</evidence>
<dbReference type="GO" id="GO:0022625">
    <property type="term" value="C:cytosolic large ribosomal subunit"/>
    <property type="evidence" value="ECO:0007669"/>
    <property type="project" value="TreeGrafter"/>
</dbReference>
<comment type="caution">
    <text evidence="8">The sequence shown here is derived from an EMBL/GenBank/DDBJ whole genome shotgun (WGS) entry which is preliminary data.</text>
</comment>
<sequence length="222" mass="24982">MISLQAVIRKDFGKKIKSMKNQGKIPAVVYGPGVKNASVEIDEKEFIKIFRQAGESSLIELKVEKDKRPVLVHEIQKDPVSDKIIHIDFYQADLKEEVEVAVPLVFEGVAPAEKDLGGTLNKNMLEVEVKALPQNLPHEIKVLVDSLKTFEDHILVKDLVVPKDVTILKNPDEIVASVLPPQKVEEELAKEITENVEDIEKIEKPKKEDEVVEPVNEEKAEK</sequence>
<evidence type="ECO:0000256" key="1">
    <source>
        <dbReference type="ARBA" id="ARBA00022730"/>
    </source>
</evidence>
<dbReference type="AlphaFoldDB" id="A0A1G2HQD7"/>
<evidence type="ECO:0000256" key="5">
    <source>
        <dbReference type="HAMAP-Rule" id="MF_01334"/>
    </source>
</evidence>
<proteinExistence type="inferred from homology"/>
<comment type="subunit">
    <text evidence="5">Part of the 50S ribosomal subunit; part of the 5S rRNA/L5/L18/L25 subcomplex. Contacts the 5S rRNA. Binds to the 5S rRNA independently of L5 and L18.</text>
</comment>
<dbReference type="InterPro" id="IPR037121">
    <property type="entry name" value="Ribosomal_bL25_C"/>
</dbReference>
<comment type="similarity">
    <text evidence="5">Belongs to the bacterial ribosomal protein bL25 family. CTC subfamily.</text>
</comment>
<dbReference type="GO" id="GO:0008097">
    <property type="term" value="F:5S rRNA binding"/>
    <property type="evidence" value="ECO:0007669"/>
    <property type="project" value="InterPro"/>
</dbReference>
<dbReference type="HAMAP" id="MF_01334">
    <property type="entry name" value="Ribosomal_bL25_CTC"/>
    <property type="match status" value="1"/>
</dbReference>
<dbReference type="Pfam" id="PF14693">
    <property type="entry name" value="Ribosomal_TL5_C"/>
    <property type="match status" value="1"/>
</dbReference>
<dbReference type="InterPro" id="IPR029751">
    <property type="entry name" value="Ribosomal_L25_dom"/>
</dbReference>
<feature type="domain" description="Large ribosomal subunit protein bL25 beta" evidence="7">
    <location>
        <begin position="97"/>
        <end position="182"/>
    </location>
</feature>
<dbReference type="SUPFAM" id="SSF50715">
    <property type="entry name" value="Ribosomal protein L25-like"/>
    <property type="match status" value="1"/>
</dbReference>
<dbReference type="PANTHER" id="PTHR33284">
    <property type="entry name" value="RIBOSOMAL PROTEIN L25/GLN-TRNA SYNTHETASE, ANTI-CODON-BINDING DOMAIN-CONTAINING PROTEIN"/>
    <property type="match status" value="1"/>
</dbReference>
<dbReference type="EMBL" id="MHOO01000003">
    <property type="protein sequence ID" value="OGZ64754.1"/>
    <property type="molecule type" value="Genomic_DNA"/>
</dbReference>
<evidence type="ECO:0000256" key="2">
    <source>
        <dbReference type="ARBA" id="ARBA00022884"/>
    </source>
</evidence>
<reference evidence="8 9" key="1">
    <citation type="journal article" date="2016" name="Nat. Commun.">
        <title>Thousands of microbial genomes shed light on interconnected biogeochemical processes in an aquifer system.</title>
        <authorList>
            <person name="Anantharaman K."/>
            <person name="Brown C.T."/>
            <person name="Hug L.A."/>
            <person name="Sharon I."/>
            <person name="Castelle C.J."/>
            <person name="Probst A.J."/>
            <person name="Thomas B.C."/>
            <person name="Singh A."/>
            <person name="Wilkins M.J."/>
            <person name="Karaoz U."/>
            <person name="Brodie E.L."/>
            <person name="Williams K.H."/>
            <person name="Hubbard S.S."/>
            <person name="Banfield J.F."/>
        </authorList>
    </citation>
    <scope>NUCLEOTIDE SEQUENCE [LARGE SCALE GENOMIC DNA]</scope>
</reference>
<dbReference type="PANTHER" id="PTHR33284:SF1">
    <property type="entry name" value="RIBOSOMAL PROTEIN L25_GLN-TRNA SYNTHETASE, ANTI-CODON-BINDING DOMAIN-CONTAINING PROTEIN"/>
    <property type="match status" value="1"/>
</dbReference>
<evidence type="ECO:0000313" key="8">
    <source>
        <dbReference type="EMBL" id="OGZ64754.1"/>
    </source>
</evidence>
<dbReference type="GO" id="GO:0003735">
    <property type="term" value="F:structural constituent of ribosome"/>
    <property type="evidence" value="ECO:0007669"/>
    <property type="project" value="InterPro"/>
</dbReference>
<evidence type="ECO:0000259" key="6">
    <source>
        <dbReference type="Pfam" id="PF01386"/>
    </source>
</evidence>
<dbReference type="Gene3D" id="2.40.240.10">
    <property type="entry name" value="Ribosomal Protein L25, Chain P"/>
    <property type="match status" value="1"/>
</dbReference>
<protein>
    <recommendedName>
        <fullName evidence="5">Large ribosomal subunit protein bL25</fullName>
    </recommendedName>
    <alternativeName>
        <fullName evidence="5">General stress protein CTC</fullName>
    </alternativeName>
</protein>
<dbReference type="GO" id="GO:0006412">
    <property type="term" value="P:translation"/>
    <property type="evidence" value="ECO:0007669"/>
    <property type="project" value="UniProtKB-UniRule"/>
</dbReference>
<evidence type="ECO:0000259" key="7">
    <source>
        <dbReference type="Pfam" id="PF14693"/>
    </source>
</evidence>
<dbReference type="CDD" id="cd00495">
    <property type="entry name" value="Ribosomal_L25_TL5_CTC"/>
    <property type="match status" value="1"/>
</dbReference>
<name>A0A1G2HQD7_9BACT</name>
<gene>
    <name evidence="5" type="primary">rplY</name>
    <name evidence="5" type="synonym">ctc</name>
    <name evidence="8" type="ORF">A2730_02220</name>
</gene>
<keyword evidence="1 5" id="KW-0699">rRNA-binding</keyword>
<accession>A0A1G2HQD7</accession>
<keyword evidence="4 5" id="KW-0687">Ribonucleoprotein</keyword>
<organism evidence="8 9">
    <name type="scientific">Candidatus Staskawiczbacteria bacterium RIFCSPHIGHO2_01_FULL_39_25</name>
    <dbReference type="NCBI Taxonomy" id="1802202"/>
    <lineage>
        <taxon>Bacteria</taxon>
        <taxon>Candidatus Staskawicziibacteriota</taxon>
    </lineage>
</organism>
<dbReference type="NCBIfam" id="TIGR00731">
    <property type="entry name" value="bL25_bact_ctc"/>
    <property type="match status" value="1"/>
</dbReference>
<dbReference type="InterPro" id="IPR020056">
    <property type="entry name" value="Rbsml_bL25/Gln-tRNA_synth_N"/>
</dbReference>
<keyword evidence="3 5" id="KW-0689">Ribosomal protein</keyword>
<feature type="domain" description="Large ribosomal subunit protein bL25 L25" evidence="6">
    <location>
        <begin position="4"/>
        <end position="89"/>
    </location>
</feature>
<dbReference type="InterPro" id="IPR001021">
    <property type="entry name" value="Ribosomal_bL25_long"/>
</dbReference>
<dbReference type="STRING" id="1802202.A2730_02220"/>
<evidence type="ECO:0000256" key="4">
    <source>
        <dbReference type="ARBA" id="ARBA00023274"/>
    </source>
</evidence>
<dbReference type="Proteomes" id="UP000176855">
    <property type="component" value="Unassembled WGS sequence"/>
</dbReference>
<evidence type="ECO:0000313" key="9">
    <source>
        <dbReference type="Proteomes" id="UP000176855"/>
    </source>
</evidence>
<dbReference type="InterPro" id="IPR011035">
    <property type="entry name" value="Ribosomal_bL25/Gln-tRNA_synth"/>
</dbReference>